<comment type="caution">
    <text evidence="6">The sequence shown here is derived from an EMBL/GenBank/DDBJ whole genome shotgun (WGS) entry which is preliminary data.</text>
</comment>
<feature type="domain" description="HTH lysR-type" evidence="5">
    <location>
        <begin position="1"/>
        <end position="59"/>
    </location>
</feature>
<dbReference type="EMBL" id="JPQT01000130">
    <property type="protein sequence ID" value="KFE47098.1"/>
    <property type="molecule type" value="Genomic_DNA"/>
</dbReference>
<dbReference type="PROSITE" id="PS50931">
    <property type="entry name" value="HTH_LYSR"/>
    <property type="match status" value="1"/>
</dbReference>
<dbReference type="InterPro" id="IPR036388">
    <property type="entry name" value="WH-like_DNA-bd_sf"/>
</dbReference>
<dbReference type="AlphaFoldDB" id="A0A085UV85"/>
<evidence type="ECO:0000313" key="7">
    <source>
        <dbReference type="Proteomes" id="UP000028643"/>
    </source>
</evidence>
<evidence type="ECO:0000313" key="6">
    <source>
        <dbReference type="EMBL" id="KFE47098.1"/>
    </source>
</evidence>
<keyword evidence="4" id="KW-0804">Transcription</keyword>
<protein>
    <submittedName>
        <fullName evidence="6">LysR family transcriptional regulator</fullName>
    </submittedName>
</protein>
<proteinExistence type="inferred from homology"/>
<name>A0A085UV85_PSESX</name>
<reference evidence="6 7" key="1">
    <citation type="submission" date="2014-07" db="EMBL/GenBank/DDBJ databases">
        <title>Draft Genome Sequences of Environmental Pseudomonas syringae strains.</title>
        <authorList>
            <person name="Baltrus D.A."/>
            <person name="Berge O."/>
            <person name="Morris C."/>
        </authorList>
    </citation>
    <scope>NUCLEOTIDE SEQUENCE [LARGE SCALE GENOMIC DNA]</scope>
    <source>
        <strain evidence="6 7">CEB003</strain>
    </source>
</reference>
<dbReference type="Gene3D" id="3.40.190.290">
    <property type="match status" value="1"/>
</dbReference>
<evidence type="ECO:0000259" key="5">
    <source>
        <dbReference type="PROSITE" id="PS50931"/>
    </source>
</evidence>
<accession>A0A085UV85</accession>
<dbReference type="SUPFAM" id="SSF53850">
    <property type="entry name" value="Periplasmic binding protein-like II"/>
    <property type="match status" value="1"/>
</dbReference>
<dbReference type="GO" id="GO:0003700">
    <property type="term" value="F:DNA-binding transcription factor activity"/>
    <property type="evidence" value="ECO:0007669"/>
    <property type="project" value="InterPro"/>
</dbReference>
<dbReference type="InterPro" id="IPR058163">
    <property type="entry name" value="LysR-type_TF_proteobact-type"/>
</dbReference>
<dbReference type="RefSeq" id="WP_020292402.1">
    <property type="nucleotide sequence ID" value="NZ_JPQT01000130.1"/>
</dbReference>
<dbReference type="SUPFAM" id="SSF46785">
    <property type="entry name" value="Winged helix' DNA-binding domain"/>
    <property type="match status" value="1"/>
</dbReference>
<comment type="similarity">
    <text evidence="1">Belongs to the LysR transcriptional regulatory family.</text>
</comment>
<keyword evidence="3" id="KW-0238">DNA-binding</keyword>
<dbReference type="CDD" id="cd08479">
    <property type="entry name" value="PBP2_CrgA_like_9"/>
    <property type="match status" value="1"/>
</dbReference>
<dbReference type="Pfam" id="PF03466">
    <property type="entry name" value="LysR_substrate"/>
    <property type="match status" value="1"/>
</dbReference>
<dbReference type="PANTHER" id="PTHR30537:SF5">
    <property type="entry name" value="HTH-TYPE TRANSCRIPTIONAL ACTIVATOR TTDR-RELATED"/>
    <property type="match status" value="1"/>
</dbReference>
<dbReference type="GO" id="GO:0006351">
    <property type="term" value="P:DNA-templated transcription"/>
    <property type="evidence" value="ECO:0007669"/>
    <property type="project" value="TreeGrafter"/>
</dbReference>
<dbReference type="FunFam" id="3.40.190.290:FF:000001">
    <property type="entry name" value="Transcriptional regulator, LysR family"/>
    <property type="match status" value="1"/>
</dbReference>
<dbReference type="InterPro" id="IPR005119">
    <property type="entry name" value="LysR_subst-bd"/>
</dbReference>
<dbReference type="InterPro" id="IPR036390">
    <property type="entry name" value="WH_DNA-bd_sf"/>
</dbReference>
<evidence type="ECO:0000256" key="3">
    <source>
        <dbReference type="ARBA" id="ARBA00023125"/>
    </source>
</evidence>
<dbReference type="Proteomes" id="UP000028643">
    <property type="component" value="Unassembled WGS sequence"/>
</dbReference>
<dbReference type="InterPro" id="IPR000847">
    <property type="entry name" value="LysR_HTH_N"/>
</dbReference>
<dbReference type="Pfam" id="PF00126">
    <property type="entry name" value="HTH_1"/>
    <property type="match status" value="1"/>
</dbReference>
<organism evidence="6 7">
    <name type="scientific">Pseudomonas syringae</name>
    <dbReference type="NCBI Taxonomy" id="317"/>
    <lineage>
        <taxon>Bacteria</taxon>
        <taxon>Pseudomonadati</taxon>
        <taxon>Pseudomonadota</taxon>
        <taxon>Gammaproteobacteria</taxon>
        <taxon>Pseudomonadales</taxon>
        <taxon>Pseudomonadaceae</taxon>
        <taxon>Pseudomonas</taxon>
    </lineage>
</organism>
<dbReference type="Gene3D" id="1.10.10.10">
    <property type="entry name" value="Winged helix-like DNA-binding domain superfamily/Winged helix DNA-binding domain"/>
    <property type="match status" value="1"/>
</dbReference>
<evidence type="ECO:0000256" key="2">
    <source>
        <dbReference type="ARBA" id="ARBA00023015"/>
    </source>
</evidence>
<gene>
    <name evidence="6" type="ORF">IV02_23480</name>
</gene>
<sequence>MNETLDIRFLLVIRESDSLLAASRKLGLTPSAVTQRLQQMEKKLSIRLLDRSARQLRFTDEGELLCLRGAELVEQFDNLLADLHERRSGFVGKLKINAPFGFGRQYVAPAVAAFQRLHPEVEIALSLSERPMVEVADRFDVVIHIGELHASNLVCHSIAPNRRYVCASPAFIEQHDLPEHPEQLASLPCIALRENNEDVTLWHFTRSRKTISVRVRPALSCNEGSVIRQWACEGHGIIMRSEWDVAGALADGTLVRLLPGWKLPDANVVALTHQREGLPARARNFLRFLQDQFIPQPPWRQ</sequence>
<evidence type="ECO:0000256" key="4">
    <source>
        <dbReference type="ARBA" id="ARBA00023163"/>
    </source>
</evidence>
<evidence type="ECO:0000256" key="1">
    <source>
        <dbReference type="ARBA" id="ARBA00009437"/>
    </source>
</evidence>
<dbReference type="PANTHER" id="PTHR30537">
    <property type="entry name" value="HTH-TYPE TRANSCRIPTIONAL REGULATOR"/>
    <property type="match status" value="1"/>
</dbReference>
<keyword evidence="2" id="KW-0805">Transcription regulation</keyword>
<dbReference type="GO" id="GO:0043565">
    <property type="term" value="F:sequence-specific DNA binding"/>
    <property type="evidence" value="ECO:0007669"/>
    <property type="project" value="TreeGrafter"/>
</dbReference>
<dbReference type="PATRIC" id="fig|317.174.peg.4803"/>